<protein>
    <submittedName>
        <fullName evidence="2">DUF1109 family protein</fullName>
    </submittedName>
</protein>
<reference evidence="2 3" key="1">
    <citation type="submission" date="2020-10" db="EMBL/GenBank/DDBJ databases">
        <title>Degradation of 1,4-Dioxane by Xanthobacter sp. YN2, via a Novel Group-2 Soluble Di-Iron Monooxygenase.</title>
        <authorList>
            <person name="Ma F."/>
            <person name="Wang Y."/>
            <person name="Yang J."/>
            <person name="Guo H."/>
            <person name="Su D."/>
            <person name="Yu L."/>
        </authorList>
    </citation>
    <scope>NUCLEOTIDE SEQUENCE [LARGE SCALE GENOMIC DNA]</scope>
    <source>
        <strain evidence="2 3">YN2</strain>
    </source>
</reference>
<sequence length="211" mass="21500">MKTEDLIRGLAADGHPGRSLERGMALGLLAGVVAAAALFVLILAPRSGLLSLLEEWRILLKFAVTLTLAAAAVILALRLSRPGADATRPVLALLLPAAVLAAGVAVELLSTPRAEWRADFIGHYAVYCVSLIPLLAAPVLGALLLALQRGAPTRPAVAGAAAGLAAGGLGAALYALHCIDDSPLFVLAWYGIGIGIVTGVGAALGRRVLAW</sequence>
<feature type="transmembrane region" description="Helical" evidence="1">
    <location>
        <begin position="183"/>
        <end position="205"/>
    </location>
</feature>
<dbReference type="InterPro" id="IPR009495">
    <property type="entry name" value="NrsF"/>
</dbReference>
<feature type="transmembrane region" description="Helical" evidence="1">
    <location>
        <begin position="56"/>
        <end position="77"/>
    </location>
</feature>
<keyword evidence="1" id="KW-0472">Membrane</keyword>
<dbReference type="AlphaFoldDB" id="A0A974PLJ0"/>
<dbReference type="EMBL" id="CP063362">
    <property type="protein sequence ID" value="QRG05759.1"/>
    <property type="molecule type" value="Genomic_DNA"/>
</dbReference>
<organism evidence="2 3">
    <name type="scientific">Xanthobacter dioxanivorans</name>
    <dbReference type="NCBI Taxonomy" id="2528964"/>
    <lineage>
        <taxon>Bacteria</taxon>
        <taxon>Pseudomonadati</taxon>
        <taxon>Pseudomonadota</taxon>
        <taxon>Alphaproteobacteria</taxon>
        <taxon>Hyphomicrobiales</taxon>
        <taxon>Xanthobacteraceae</taxon>
        <taxon>Xanthobacter</taxon>
    </lineage>
</organism>
<evidence type="ECO:0000256" key="1">
    <source>
        <dbReference type="SAM" id="Phobius"/>
    </source>
</evidence>
<evidence type="ECO:0000313" key="2">
    <source>
        <dbReference type="EMBL" id="QRG05759.1"/>
    </source>
</evidence>
<dbReference type="KEGG" id="xdi:EZH22_22385"/>
<dbReference type="Pfam" id="PF06532">
    <property type="entry name" value="NrsF"/>
    <property type="match status" value="1"/>
</dbReference>
<feature type="transmembrane region" description="Helical" evidence="1">
    <location>
        <begin position="25"/>
        <end position="44"/>
    </location>
</feature>
<accession>A0A974PLJ0</accession>
<feature type="transmembrane region" description="Helical" evidence="1">
    <location>
        <begin position="89"/>
        <end position="109"/>
    </location>
</feature>
<proteinExistence type="predicted"/>
<dbReference type="Proteomes" id="UP000596427">
    <property type="component" value="Chromosome"/>
</dbReference>
<keyword evidence="3" id="KW-1185">Reference proteome</keyword>
<keyword evidence="1" id="KW-1133">Transmembrane helix</keyword>
<gene>
    <name evidence="2" type="ORF">EZH22_22385</name>
</gene>
<evidence type="ECO:0000313" key="3">
    <source>
        <dbReference type="Proteomes" id="UP000596427"/>
    </source>
</evidence>
<feature type="transmembrane region" description="Helical" evidence="1">
    <location>
        <begin position="157"/>
        <end position="177"/>
    </location>
</feature>
<name>A0A974PLJ0_9HYPH</name>
<keyword evidence="1" id="KW-0812">Transmembrane</keyword>
<dbReference type="RefSeq" id="WP_203192631.1">
    <property type="nucleotide sequence ID" value="NZ_CP063362.1"/>
</dbReference>
<feature type="transmembrane region" description="Helical" evidence="1">
    <location>
        <begin position="121"/>
        <end position="145"/>
    </location>
</feature>